<evidence type="ECO:0000259" key="4">
    <source>
        <dbReference type="Pfam" id="PF14689"/>
    </source>
</evidence>
<keyword evidence="6" id="KW-1185">Reference proteome</keyword>
<dbReference type="STRING" id="1123285.SAMN05660235_00832"/>
<protein>
    <submittedName>
        <fullName evidence="5">Sensor_kinase_SpoOB-type, alpha-helical domain</fullName>
    </submittedName>
</protein>
<evidence type="ECO:0000256" key="1">
    <source>
        <dbReference type="ARBA" id="ARBA00022553"/>
    </source>
</evidence>
<dbReference type="EMBL" id="FNBU01000004">
    <property type="protein sequence ID" value="SDF21534.1"/>
    <property type="molecule type" value="Genomic_DNA"/>
</dbReference>
<evidence type="ECO:0000313" key="5">
    <source>
        <dbReference type="EMBL" id="SDF21534.1"/>
    </source>
</evidence>
<dbReference type="InterPro" id="IPR016120">
    <property type="entry name" value="Sig_transdc_His_kin_SpoOB"/>
</dbReference>
<evidence type="ECO:0000256" key="3">
    <source>
        <dbReference type="ARBA" id="ARBA00022777"/>
    </source>
</evidence>
<dbReference type="GO" id="GO:0000155">
    <property type="term" value="F:phosphorelay sensor kinase activity"/>
    <property type="evidence" value="ECO:0007669"/>
    <property type="project" value="InterPro"/>
</dbReference>
<dbReference type="Gene3D" id="1.10.287.130">
    <property type="match status" value="1"/>
</dbReference>
<keyword evidence="1" id="KW-0597">Phosphoprotein</keyword>
<sequence>MATGEICSELLRLLKLQRHDFINHLQIIHAMLQLGRVEKALRYIEDLSRDQALVTDQLASHKELANCQRKTGT</sequence>
<organism evidence="5 6">
    <name type="scientific">Sporolituus thermophilus DSM 23256</name>
    <dbReference type="NCBI Taxonomy" id="1123285"/>
    <lineage>
        <taxon>Bacteria</taxon>
        <taxon>Bacillati</taxon>
        <taxon>Bacillota</taxon>
        <taxon>Negativicutes</taxon>
        <taxon>Selenomonadales</taxon>
        <taxon>Sporomusaceae</taxon>
        <taxon>Sporolituus</taxon>
    </lineage>
</organism>
<dbReference type="Proteomes" id="UP000243333">
    <property type="component" value="Unassembled WGS sequence"/>
</dbReference>
<dbReference type="InterPro" id="IPR039506">
    <property type="entry name" value="SPOB_a"/>
</dbReference>
<reference evidence="6" key="1">
    <citation type="submission" date="2016-10" db="EMBL/GenBank/DDBJ databases">
        <authorList>
            <person name="Varghese N."/>
            <person name="Submissions S."/>
        </authorList>
    </citation>
    <scope>NUCLEOTIDE SEQUENCE [LARGE SCALE GENOMIC DNA]</scope>
    <source>
        <strain evidence="6">DSM 23256</strain>
    </source>
</reference>
<evidence type="ECO:0000256" key="2">
    <source>
        <dbReference type="ARBA" id="ARBA00022679"/>
    </source>
</evidence>
<proteinExistence type="predicted"/>
<keyword evidence="2" id="KW-0808">Transferase</keyword>
<dbReference type="RefSeq" id="WP_093688378.1">
    <property type="nucleotide sequence ID" value="NZ_FNBU01000004.1"/>
</dbReference>
<dbReference type="Pfam" id="PF14689">
    <property type="entry name" value="SPOB_a"/>
    <property type="match status" value="1"/>
</dbReference>
<feature type="domain" description="SpoOB alpha-helical" evidence="4">
    <location>
        <begin position="7"/>
        <end position="50"/>
    </location>
</feature>
<dbReference type="AlphaFoldDB" id="A0A1G7J9S4"/>
<name>A0A1G7J9S4_9FIRM</name>
<accession>A0A1G7J9S4</accession>
<dbReference type="SUPFAM" id="SSF55890">
    <property type="entry name" value="Sporulation response regulatory protein Spo0B"/>
    <property type="match status" value="1"/>
</dbReference>
<evidence type="ECO:0000313" key="6">
    <source>
        <dbReference type="Proteomes" id="UP000243333"/>
    </source>
</evidence>
<gene>
    <name evidence="5" type="ORF">SAMN05660235_00832</name>
</gene>
<keyword evidence="3 5" id="KW-0418">Kinase</keyword>
<dbReference type="OrthoDB" id="1634477at2"/>